<dbReference type="InterPro" id="IPR029052">
    <property type="entry name" value="Metallo-depent_PP-like"/>
</dbReference>
<dbReference type="PANTHER" id="PTHR33393:SF12">
    <property type="entry name" value="CAPSULE BIOSYNTHESIS PROTEIN CAPA"/>
    <property type="match status" value="1"/>
</dbReference>
<reference evidence="3" key="2">
    <citation type="journal article" date="2021" name="PeerJ">
        <title>Extensive microbial diversity within the chicken gut microbiome revealed by metagenomics and culture.</title>
        <authorList>
            <person name="Gilroy R."/>
            <person name="Ravi A."/>
            <person name="Getino M."/>
            <person name="Pursley I."/>
            <person name="Horton D.L."/>
            <person name="Alikhan N.F."/>
            <person name="Baker D."/>
            <person name="Gharbi K."/>
            <person name="Hall N."/>
            <person name="Watson M."/>
            <person name="Adriaenssens E.M."/>
            <person name="Foster-Nyarko E."/>
            <person name="Jarju S."/>
            <person name="Secka A."/>
            <person name="Antonio M."/>
            <person name="Oren A."/>
            <person name="Chaudhuri R.R."/>
            <person name="La Ragione R."/>
            <person name="Hildebrand F."/>
            <person name="Pallen M.J."/>
        </authorList>
    </citation>
    <scope>NUCLEOTIDE SEQUENCE</scope>
    <source>
        <strain evidence="3">1383</strain>
    </source>
</reference>
<feature type="non-terminal residue" evidence="3">
    <location>
        <position position="1"/>
    </location>
</feature>
<evidence type="ECO:0000259" key="2">
    <source>
        <dbReference type="SMART" id="SM00854"/>
    </source>
</evidence>
<feature type="domain" description="Capsule synthesis protein CapA" evidence="2">
    <location>
        <begin position="4"/>
        <end position="250"/>
    </location>
</feature>
<dbReference type="Gene3D" id="3.60.21.10">
    <property type="match status" value="1"/>
</dbReference>
<sequence>DTLRVLFAGDMMQHEAQLVSAQRDSAQYDYSECFRYIAPEVRAVDLAIANLETPVGAQPYSGYPRFSAPAAFARAIREAGFDLLVTANNHSLDRYRRGIVRTVEVLDSLGVPHTGVFLDSTQRKERHPLFFHCRDFRFALLNYTYGTNGIPDYPPVEVSRIDTVQIAQDLAVARAGKPDFVIVCVHWGREYEMLPEPSQKDLAQFFLDRGADLVIGSHPHVVQPMHAYRDSTGRIERVVAYSLGNYLSNQRTIDTQGGATLAVTLVRERGGKPCVAECTYSLVWMWKPVQEGRQRFYIVPVQAAQRGDFPLSQAERDRLDAFARRARACLDGNNTGIREYRPEDTAGKSDISE</sequence>
<organism evidence="3 4">
    <name type="scientific">Candidatus Merdimorpha stercoravium</name>
    <dbReference type="NCBI Taxonomy" id="2840863"/>
    <lineage>
        <taxon>Bacteria</taxon>
        <taxon>Pseudomonadati</taxon>
        <taxon>Bacteroidota</taxon>
        <taxon>Flavobacteriia</taxon>
        <taxon>Flavobacteriales</taxon>
        <taxon>Candidatus Merdimorpha</taxon>
    </lineage>
</organism>
<comment type="caution">
    <text evidence="3">The sequence shown here is derived from an EMBL/GenBank/DDBJ whole genome shotgun (WGS) entry which is preliminary data.</text>
</comment>
<dbReference type="AlphaFoldDB" id="A0A9D1HAC3"/>
<dbReference type="CDD" id="cd07381">
    <property type="entry name" value="MPP_CapA"/>
    <property type="match status" value="1"/>
</dbReference>
<evidence type="ECO:0000313" key="3">
    <source>
        <dbReference type="EMBL" id="HIT97302.1"/>
    </source>
</evidence>
<evidence type="ECO:0000313" key="4">
    <source>
        <dbReference type="Proteomes" id="UP000824161"/>
    </source>
</evidence>
<reference evidence="3" key="1">
    <citation type="submission" date="2020-10" db="EMBL/GenBank/DDBJ databases">
        <authorList>
            <person name="Gilroy R."/>
        </authorList>
    </citation>
    <scope>NUCLEOTIDE SEQUENCE</scope>
    <source>
        <strain evidence="3">1383</strain>
    </source>
</reference>
<dbReference type="InterPro" id="IPR052169">
    <property type="entry name" value="CW_Biosynth-Accessory"/>
</dbReference>
<accession>A0A9D1HAC3</accession>
<comment type="similarity">
    <text evidence="1">Belongs to the CapA family.</text>
</comment>
<dbReference type="SUPFAM" id="SSF56300">
    <property type="entry name" value="Metallo-dependent phosphatases"/>
    <property type="match status" value="1"/>
</dbReference>
<dbReference type="PANTHER" id="PTHR33393">
    <property type="entry name" value="POLYGLUTAMINE SYNTHESIS ACCESSORY PROTEIN RV0574C-RELATED"/>
    <property type="match status" value="1"/>
</dbReference>
<dbReference type="SMART" id="SM00854">
    <property type="entry name" value="PGA_cap"/>
    <property type="match status" value="1"/>
</dbReference>
<gene>
    <name evidence="3" type="ORF">IAC44_00520</name>
</gene>
<evidence type="ECO:0000256" key="1">
    <source>
        <dbReference type="ARBA" id="ARBA00005662"/>
    </source>
</evidence>
<dbReference type="Pfam" id="PF09587">
    <property type="entry name" value="PGA_cap"/>
    <property type="match status" value="1"/>
</dbReference>
<dbReference type="EMBL" id="DVLY01000009">
    <property type="protein sequence ID" value="HIT97302.1"/>
    <property type="molecule type" value="Genomic_DNA"/>
</dbReference>
<protein>
    <submittedName>
        <fullName evidence="3">CapA family protein</fullName>
    </submittedName>
</protein>
<proteinExistence type="inferred from homology"/>
<dbReference type="InterPro" id="IPR019079">
    <property type="entry name" value="Capsule_synth_CapA"/>
</dbReference>
<name>A0A9D1HAC3_9FLAO</name>
<dbReference type="Proteomes" id="UP000824161">
    <property type="component" value="Unassembled WGS sequence"/>
</dbReference>